<dbReference type="InterPro" id="IPR003661">
    <property type="entry name" value="HisK_dim/P_dom"/>
</dbReference>
<dbReference type="InterPro" id="IPR015943">
    <property type="entry name" value="WD40/YVTN_repeat-like_dom_sf"/>
</dbReference>
<feature type="domain" description="HTH araC/xylS-type" evidence="9">
    <location>
        <begin position="1247"/>
        <end position="1346"/>
    </location>
</feature>
<dbReference type="SUPFAM" id="SSF47384">
    <property type="entry name" value="Homodimeric domain of signal transducing histidine kinase"/>
    <property type="match status" value="1"/>
</dbReference>
<evidence type="ECO:0000259" key="10">
    <source>
        <dbReference type="PROSITE" id="PS50109"/>
    </source>
</evidence>
<dbReference type="Pfam" id="PF12833">
    <property type="entry name" value="HTH_18"/>
    <property type="match status" value="1"/>
</dbReference>
<feature type="domain" description="Response regulatory" evidence="11">
    <location>
        <begin position="1100"/>
        <end position="1215"/>
    </location>
</feature>
<dbReference type="InterPro" id="IPR036097">
    <property type="entry name" value="HisK_dim/P_sf"/>
</dbReference>
<keyword evidence="3 7" id="KW-0597">Phosphoprotein</keyword>
<dbReference type="EMBL" id="JASHIF010000021">
    <property type="protein sequence ID" value="MDI9861702.1"/>
    <property type="molecule type" value="Genomic_DNA"/>
</dbReference>
<evidence type="ECO:0000256" key="3">
    <source>
        <dbReference type="ARBA" id="ARBA00022553"/>
    </source>
</evidence>
<dbReference type="InterPro" id="IPR011110">
    <property type="entry name" value="Reg_prop"/>
</dbReference>
<dbReference type="SMART" id="SM00388">
    <property type="entry name" value="HisKA"/>
    <property type="match status" value="1"/>
</dbReference>
<dbReference type="EC" id="2.7.13.3" evidence="2"/>
<dbReference type="Pfam" id="PF02518">
    <property type="entry name" value="HATPase_c"/>
    <property type="match status" value="1"/>
</dbReference>
<dbReference type="SMART" id="SM00342">
    <property type="entry name" value="HTH_ARAC"/>
    <property type="match status" value="1"/>
</dbReference>
<evidence type="ECO:0000256" key="2">
    <source>
        <dbReference type="ARBA" id="ARBA00012438"/>
    </source>
</evidence>
<dbReference type="InterPro" id="IPR036890">
    <property type="entry name" value="HATPase_C_sf"/>
</dbReference>
<dbReference type="PANTHER" id="PTHR43547:SF2">
    <property type="entry name" value="HYBRID SIGNAL TRANSDUCTION HISTIDINE KINASE C"/>
    <property type="match status" value="1"/>
</dbReference>
<dbReference type="InterPro" id="IPR009057">
    <property type="entry name" value="Homeodomain-like_sf"/>
</dbReference>
<accession>A0ABT6YE47</accession>
<dbReference type="InterPro" id="IPR011006">
    <property type="entry name" value="CheY-like_superfamily"/>
</dbReference>
<dbReference type="SUPFAM" id="SSF52172">
    <property type="entry name" value="CheY-like"/>
    <property type="match status" value="1"/>
</dbReference>
<dbReference type="SMART" id="SM00387">
    <property type="entry name" value="HATPase_c"/>
    <property type="match status" value="1"/>
</dbReference>
<protein>
    <recommendedName>
        <fullName evidence="2">histidine kinase</fullName>
        <ecNumber evidence="2">2.7.13.3</ecNumber>
    </recommendedName>
</protein>
<dbReference type="Gene3D" id="3.40.50.2300">
    <property type="match status" value="1"/>
</dbReference>
<dbReference type="InterPro" id="IPR013783">
    <property type="entry name" value="Ig-like_fold"/>
</dbReference>
<dbReference type="CDD" id="cd17574">
    <property type="entry name" value="REC_OmpR"/>
    <property type="match status" value="1"/>
</dbReference>
<evidence type="ECO:0000256" key="1">
    <source>
        <dbReference type="ARBA" id="ARBA00000085"/>
    </source>
</evidence>
<dbReference type="InterPro" id="IPR011123">
    <property type="entry name" value="Y_Y_Y"/>
</dbReference>
<dbReference type="InterPro" id="IPR018062">
    <property type="entry name" value="HTH_AraC-typ_CS"/>
</dbReference>
<dbReference type="SMART" id="SM00448">
    <property type="entry name" value="REC"/>
    <property type="match status" value="1"/>
</dbReference>
<dbReference type="InterPro" id="IPR005467">
    <property type="entry name" value="His_kinase_dom"/>
</dbReference>
<keyword evidence="8" id="KW-0175">Coiled coil</keyword>
<keyword evidence="5" id="KW-0238">DNA-binding</keyword>
<feature type="modified residue" description="4-aspartylphosphate" evidence="7">
    <location>
        <position position="1148"/>
    </location>
</feature>
<gene>
    <name evidence="12" type="ORF">QM524_20950</name>
</gene>
<dbReference type="SUPFAM" id="SSF55874">
    <property type="entry name" value="ATPase domain of HSP90 chaperone/DNA topoisomerase II/histidine kinase"/>
    <property type="match status" value="1"/>
</dbReference>
<keyword evidence="4" id="KW-0805">Transcription regulation</keyword>
<dbReference type="InterPro" id="IPR001789">
    <property type="entry name" value="Sig_transdc_resp-reg_receiver"/>
</dbReference>
<dbReference type="PROSITE" id="PS50109">
    <property type="entry name" value="HIS_KIN"/>
    <property type="match status" value="1"/>
</dbReference>
<dbReference type="RefSeq" id="WP_283346066.1">
    <property type="nucleotide sequence ID" value="NZ_JASHIF010000021.1"/>
</dbReference>
<evidence type="ECO:0000256" key="7">
    <source>
        <dbReference type="PROSITE-ProRule" id="PRU00169"/>
    </source>
</evidence>
<dbReference type="Pfam" id="PF07494">
    <property type="entry name" value="Reg_prop"/>
    <property type="match status" value="7"/>
</dbReference>
<evidence type="ECO:0000313" key="12">
    <source>
        <dbReference type="EMBL" id="MDI9861702.1"/>
    </source>
</evidence>
<evidence type="ECO:0000313" key="13">
    <source>
        <dbReference type="Proteomes" id="UP001236507"/>
    </source>
</evidence>
<feature type="domain" description="Histidine kinase" evidence="10">
    <location>
        <begin position="844"/>
        <end position="1062"/>
    </location>
</feature>
<dbReference type="Pfam" id="PF00512">
    <property type="entry name" value="HisKA"/>
    <property type="match status" value="1"/>
</dbReference>
<evidence type="ECO:0000256" key="5">
    <source>
        <dbReference type="ARBA" id="ARBA00023125"/>
    </source>
</evidence>
<dbReference type="InterPro" id="IPR003594">
    <property type="entry name" value="HATPase_dom"/>
</dbReference>
<dbReference type="Pfam" id="PF07495">
    <property type="entry name" value="Y_Y_Y"/>
    <property type="match status" value="1"/>
</dbReference>
<dbReference type="PROSITE" id="PS01124">
    <property type="entry name" value="HTH_ARAC_FAMILY_2"/>
    <property type="match status" value="1"/>
</dbReference>
<dbReference type="InterPro" id="IPR018060">
    <property type="entry name" value="HTH_AraC"/>
</dbReference>
<sequence>MKKMILYIFILLCYQSWSQHSIYNFTNYTTKNGLASNTTYAIHKDRDGFMWFGTDDGLTKFDGQNFKVFRHKDSDPRSIGRGSVAAMTEDNHGNLWVGICTTLSLYDRSQNQFTNIDFTPYGWIRSLCSDSRGNLWVGTYTGLYYLDTRTKQIRGYRKNEKDVDALSSDVILCLFEDSKKRIWVGTNAGLHRLKEDRKGFIRFEHNPKNPTSISSSIVRSIAEGTNGEFWFGTDEGLNLLQDDNRFLSYQHHPNNPNTLSNNKIYKITFDKDGMLWVGTDDGANVFDTHTKKAFRIANTIAKNQYYQNDFIGHSVREIYIDHNGLYWLSTLQGGINKYDANLAFFNHKSYNPFDARGLSARSITSFAEMPNGKIYIGTDGGGLNLYDKKTGLIEHILFNKLIPSKIVGALEVIGNKLIVGTYGDGMYILDTENKRVKYIKIRANQGSDVPVNCLKVDKQGNIWIGTNGEGVFIYETSTQKLHSIRDLYQSTSKVYNFLTNGYTTTLEEDAQGNMWIGTNGAGCAIYNPKNHKIEILNHATSNLALDRILSIYCDTRGKVWMGVFGVGLCTFDFQQRKFIQYGEAQLLSNDIVYKILEDEENNLWVSTNQGISKFDPRKKTFKNYNYHNGVQQSTFNMGAGIKTQSGEIYFGGLDGFNYFIPSTLNINNKTPKLILTDLKIGNKSVVPGENAEIDKPITVADKITLSYKQNFSLDFVALNYTSPQESQYSYILEGFDKEWNKVGAVTNAVYTNLDPGKYLFRLKAQSEDGSWHTPEKVLEVNVLPPLWKTPIAYFIYFYIVFFTLWYLRKRGIEKLKNEFELEKERTENERRIELEKLKIKFLTNLSHELKTPLTLVLNPVESLMVNEQSEKKIQTLNLINRNAKRLLNLVNQLLDFRRIEDNELKLHLSEGDVIEVAKDIFESFKYLSETKHIQLDFESVTQSYYCAFDKDKIERILLNLLSNALKFTDPNGSVYFHVEIAADASGIKFIVGDTGSGFSKEMYEKIFDRFFQIPTNQSTLNQGSGIGLSITKEFVKLHGGNIEVESEEGMGSIFTVFLPLKETSSTFQQETFVPQEEEFSEEECAIDIQETTTEKFEKPTILLIDDSDDIRYYLKENLSDKYKIIEAADGKQGWQKALSAHPVLIVSDVNMPKMDGISLLQKIRNDNRTKHIPIILLTVLAEEKDQLNGLSLGANDYLVKPFSFNLLDVKIGNLLKTNQTFRETYSKHINVETPEVQIESQDEKFLLEVTRHIEENILQTNLSVEEVSKMMNMSRSTFYIRILALTGETPVEYIRSMRLKKAAYLLEKSDLRIADISFEVGFSNTNYFARAFKTKYQMTPSEYIRLKRKTDILVEKTEVY</sequence>
<evidence type="ECO:0000256" key="8">
    <source>
        <dbReference type="SAM" id="Coils"/>
    </source>
</evidence>
<evidence type="ECO:0000259" key="9">
    <source>
        <dbReference type="PROSITE" id="PS01124"/>
    </source>
</evidence>
<dbReference type="Gene3D" id="1.10.10.60">
    <property type="entry name" value="Homeodomain-like"/>
    <property type="match status" value="2"/>
</dbReference>
<organism evidence="12 13">
    <name type="scientific">Flectobacillus roseus</name>
    <dbReference type="NCBI Taxonomy" id="502259"/>
    <lineage>
        <taxon>Bacteria</taxon>
        <taxon>Pseudomonadati</taxon>
        <taxon>Bacteroidota</taxon>
        <taxon>Cytophagia</taxon>
        <taxon>Cytophagales</taxon>
        <taxon>Flectobacillaceae</taxon>
        <taxon>Flectobacillus</taxon>
    </lineage>
</organism>
<dbReference type="SUPFAM" id="SSF46689">
    <property type="entry name" value="Homeodomain-like"/>
    <property type="match status" value="1"/>
</dbReference>
<dbReference type="PROSITE" id="PS00041">
    <property type="entry name" value="HTH_ARAC_FAMILY_1"/>
    <property type="match status" value="1"/>
</dbReference>
<dbReference type="Proteomes" id="UP001236507">
    <property type="component" value="Unassembled WGS sequence"/>
</dbReference>
<dbReference type="CDD" id="cd00082">
    <property type="entry name" value="HisKA"/>
    <property type="match status" value="1"/>
</dbReference>
<dbReference type="Pfam" id="PF00072">
    <property type="entry name" value="Response_reg"/>
    <property type="match status" value="1"/>
</dbReference>
<comment type="caution">
    <text evidence="12">The sequence shown here is derived from an EMBL/GenBank/DDBJ whole genome shotgun (WGS) entry which is preliminary data.</text>
</comment>
<dbReference type="SUPFAM" id="SSF101898">
    <property type="entry name" value="NHL repeat"/>
    <property type="match status" value="1"/>
</dbReference>
<comment type="catalytic activity">
    <reaction evidence="1">
        <text>ATP + protein L-histidine = ADP + protein N-phospho-L-histidine.</text>
        <dbReference type="EC" id="2.7.13.3"/>
    </reaction>
</comment>
<dbReference type="PANTHER" id="PTHR43547">
    <property type="entry name" value="TWO-COMPONENT HISTIDINE KINASE"/>
    <property type="match status" value="1"/>
</dbReference>
<dbReference type="PRINTS" id="PR00344">
    <property type="entry name" value="BCTRLSENSOR"/>
</dbReference>
<dbReference type="Gene3D" id="2.130.10.10">
    <property type="entry name" value="YVTN repeat-like/Quinoprotein amine dehydrogenase"/>
    <property type="match status" value="4"/>
</dbReference>
<evidence type="ECO:0000256" key="6">
    <source>
        <dbReference type="ARBA" id="ARBA00023163"/>
    </source>
</evidence>
<feature type="coiled-coil region" evidence="8">
    <location>
        <begin position="809"/>
        <end position="836"/>
    </location>
</feature>
<dbReference type="Gene3D" id="3.30.565.10">
    <property type="entry name" value="Histidine kinase-like ATPase, C-terminal domain"/>
    <property type="match status" value="1"/>
</dbReference>
<evidence type="ECO:0000256" key="4">
    <source>
        <dbReference type="ARBA" id="ARBA00023015"/>
    </source>
</evidence>
<name>A0ABT6YE47_9BACT</name>
<dbReference type="Gene3D" id="1.10.287.130">
    <property type="match status" value="1"/>
</dbReference>
<dbReference type="SUPFAM" id="SSF63829">
    <property type="entry name" value="Calcium-dependent phosphotriesterase"/>
    <property type="match status" value="1"/>
</dbReference>
<keyword evidence="13" id="KW-1185">Reference proteome</keyword>
<proteinExistence type="predicted"/>
<reference evidence="12 13" key="1">
    <citation type="submission" date="2023-05" db="EMBL/GenBank/DDBJ databases">
        <title>Novel species of genus Flectobacillus isolated from stream in China.</title>
        <authorList>
            <person name="Lu H."/>
        </authorList>
    </citation>
    <scope>NUCLEOTIDE SEQUENCE [LARGE SCALE GENOMIC DNA]</scope>
    <source>
        <strain evidence="12 13">KCTC 42575</strain>
    </source>
</reference>
<evidence type="ECO:0000259" key="11">
    <source>
        <dbReference type="PROSITE" id="PS50110"/>
    </source>
</evidence>
<dbReference type="InterPro" id="IPR004358">
    <property type="entry name" value="Sig_transdc_His_kin-like_C"/>
</dbReference>
<dbReference type="Gene3D" id="2.60.40.10">
    <property type="entry name" value="Immunoglobulins"/>
    <property type="match status" value="1"/>
</dbReference>
<dbReference type="PROSITE" id="PS50110">
    <property type="entry name" value="RESPONSE_REGULATORY"/>
    <property type="match status" value="1"/>
</dbReference>
<keyword evidence="6" id="KW-0804">Transcription</keyword>